<dbReference type="Gene3D" id="2.30.110.10">
    <property type="entry name" value="Electron Transport, Fmn-binding Protein, Chain A"/>
    <property type="match status" value="1"/>
</dbReference>
<name>A0A1V2IIT3_9ACTN</name>
<dbReference type="SUPFAM" id="SSF55781">
    <property type="entry name" value="GAF domain-like"/>
    <property type="match status" value="2"/>
</dbReference>
<reference evidence="6" key="1">
    <citation type="submission" date="2016-10" db="EMBL/GenBank/DDBJ databases">
        <title>Frankia sp. NRRL B-16386 Genome sequencing.</title>
        <authorList>
            <person name="Ghodhbane-Gtari F."/>
            <person name="Swanson E."/>
            <person name="Gueddou A."/>
            <person name="Hezbri K."/>
            <person name="Ktari K."/>
            <person name="Nouioui I."/>
            <person name="Morris K."/>
            <person name="Simpson S."/>
            <person name="Abebe-Akele F."/>
            <person name="Thomas K."/>
            <person name="Gtari M."/>
            <person name="Tisa L.S."/>
        </authorList>
    </citation>
    <scope>NUCLEOTIDE SEQUENCE [LARGE SCALE GENOMIC DNA]</scope>
    <source>
        <strain evidence="6">NRRL B-16386</strain>
    </source>
</reference>
<dbReference type="InterPro" id="IPR014757">
    <property type="entry name" value="Tscrpt_reg_IclR_C"/>
</dbReference>
<dbReference type="InterPro" id="IPR050268">
    <property type="entry name" value="NADH-dep_flavin_reductase"/>
</dbReference>
<proteinExistence type="inferred from homology"/>
<feature type="domain" description="IclR-ED" evidence="4">
    <location>
        <begin position="160"/>
        <end position="424"/>
    </location>
</feature>
<dbReference type="EMBL" id="MOMC01000007">
    <property type="protein sequence ID" value="ONH33103.1"/>
    <property type="molecule type" value="Genomic_DNA"/>
</dbReference>
<feature type="compositionally biased region" description="Low complexity" evidence="3">
    <location>
        <begin position="327"/>
        <end position="337"/>
    </location>
</feature>
<evidence type="ECO:0000256" key="3">
    <source>
        <dbReference type="SAM" id="MobiDB-lite"/>
    </source>
</evidence>
<feature type="region of interest" description="Disordered" evidence="3">
    <location>
        <begin position="317"/>
        <end position="369"/>
    </location>
</feature>
<organism evidence="5 6">
    <name type="scientific">Pseudofrankia asymbiotica</name>
    <dbReference type="NCBI Taxonomy" id="1834516"/>
    <lineage>
        <taxon>Bacteria</taxon>
        <taxon>Bacillati</taxon>
        <taxon>Actinomycetota</taxon>
        <taxon>Actinomycetes</taxon>
        <taxon>Frankiales</taxon>
        <taxon>Frankiaceae</taxon>
        <taxon>Pseudofrankia</taxon>
    </lineage>
</organism>
<dbReference type="GO" id="GO:0042602">
    <property type="term" value="F:riboflavin reductase (NADPH) activity"/>
    <property type="evidence" value="ECO:0007669"/>
    <property type="project" value="TreeGrafter"/>
</dbReference>
<keyword evidence="6" id="KW-1185">Reference proteome</keyword>
<comment type="caution">
    <text evidence="5">The sequence shown here is derived from an EMBL/GenBank/DDBJ whole genome shotgun (WGS) entry which is preliminary data.</text>
</comment>
<dbReference type="GO" id="GO:0010181">
    <property type="term" value="F:FMN binding"/>
    <property type="evidence" value="ECO:0007669"/>
    <property type="project" value="InterPro"/>
</dbReference>
<dbReference type="OrthoDB" id="9792858at2"/>
<evidence type="ECO:0000259" key="4">
    <source>
        <dbReference type="PROSITE" id="PS51078"/>
    </source>
</evidence>
<dbReference type="InterPro" id="IPR029016">
    <property type="entry name" value="GAF-like_dom_sf"/>
</dbReference>
<dbReference type="SMART" id="SM00903">
    <property type="entry name" value="Flavin_Reduct"/>
    <property type="match status" value="1"/>
</dbReference>
<dbReference type="PROSITE" id="PS51078">
    <property type="entry name" value="ICLR_ED"/>
    <property type="match status" value="1"/>
</dbReference>
<evidence type="ECO:0000313" key="6">
    <source>
        <dbReference type="Proteomes" id="UP000188929"/>
    </source>
</evidence>
<dbReference type="Gene3D" id="3.30.450.40">
    <property type="match status" value="2"/>
</dbReference>
<protein>
    <submittedName>
        <fullName evidence="5">Flavin reductase</fullName>
    </submittedName>
</protein>
<dbReference type="RefSeq" id="WP_076813304.1">
    <property type="nucleotide sequence ID" value="NZ_MOMC01000007.1"/>
</dbReference>
<keyword evidence="2" id="KW-0560">Oxidoreductase</keyword>
<dbReference type="InterPro" id="IPR002563">
    <property type="entry name" value="Flavin_Rdtase-like_dom"/>
</dbReference>
<dbReference type="InterPro" id="IPR012349">
    <property type="entry name" value="Split_barrel_FMN-bd"/>
</dbReference>
<dbReference type="PANTHER" id="PTHR30466">
    <property type="entry name" value="FLAVIN REDUCTASE"/>
    <property type="match status" value="1"/>
</dbReference>
<dbReference type="SUPFAM" id="SSF50475">
    <property type="entry name" value="FMN-binding split barrel"/>
    <property type="match status" value="1"/>
</dbReference>
<comment type="similarity">
    <text evidence="1">Belongs to the non-flavoprotein flavin reductase family.</text>
</comment>
<evidence type="ECO:0000313" key="5">
    <source>
        <dbReference type="EMBL" id="ONH33103.1"/>
    </source>
</evidence>
<accession>A0A1V2IIT3</accession>
<sequence>MIDSGWFRQVLGNFPTGVAVVTGLDQDGAPVGLAVGSFSSASLDPPLVAFFPDRRSSSWPRIAATGRFCVNILGYDQESVCRTFAVRGGDKFAELSWRPAPSGAPILDGAVAWVDCDLEAIHPAGDHDLVLGRVRVLDVGRSALPLVFFQGGYGRFSPLSLAAWEGDLAVQLRTADLARPQMERLAARLGAECVASAAVGDEMVLVANAAAGSSPSGELPTRVGQRIPFLPPLGTAFVAWAGELARRAWLDRAGRDCPPGTARALEATLAEVRAAGYAVGRGAGWHGELNTVLAKADPTDPADPGHDAVRRLIRALPPGYESPSPSPSASASASPASAPAPAPTFVPTPGDGQAGLEEGGGTRGGREDELRTVSVPVFGRDGTVVLVLTLIGVHGPLGATAAGGEDPVAALRAAAATVTTALGGHHPD</sequence>
<dbReference type="PANTHER" id="PTHR30466:SF11">
    <property type="entry name" value="FLAVIN-DEPENDENT MONOOXYGENASE, REDUCTASE SUBUNIT HSAB"/>
    <property type="match status" value="1"/>
</dbReference>
<dbReference type="Proteomes" id="UP000188929">
    <property type="component" value="Unassembled WGS sequence"/>
</dbReference>
<evidence type="ECO:0000256" key="2">
    <source>
        <dbReference type="ARBA" id="ARBA00023002"/>
    </source>
</evidence>
<dbReference type="STRING" id="1834516.BL253_02755"/>
<dbReference type="Pfam" id="PF01613">
    <property type="entry name" value="Flavin_Reduct"/>
    <property type="match status" value="1"/>
</dbReference>
<gene>
    <name evidence="5" type="ORF">BL253_02755</name>
</gene>
<evidence type="ECO:0000256" key="1">
    <source>
        <dbReference type="ARBA" id="ARBA00008898"/>
    </source>
</evidence>
<dbReference type="AlphaFoldDB" id="A0A1V2IIT3"/>